<accession>A0A5J6N132</accession>
<evidence type="ECO:0008006" key="4">
    <source>
        <dbReference type="Google" id="ProtNLM"/>
    </source>
</evidence>
<gene>
    <name evidence="2" type="ORF">FRZ61_36570</name>
</gene>
<feature type="chain" id="PRO_5023925237" description="DUF3108 domain-containing protein" evidence="1">
    <location>
        <begin position="31"/>
        <end position="278"/>
    </location>
</feature>
<evidence type="ECO:0000313" key="3">
    <source>
        <dbReference type="Proteomes" id="UP000325797"/>
    </source>
</evidence>
<sequence length="278" mass="29740">MGRRPMLRLTRTLLVLATLALGFAAPPAQAEDSRLVRLSYYGYLGTLQVGQIDLMIEMAPGPRPAKDYNISATVTLSGAYAKMVPFQWQGEARGGAGSKNVLPSSYQSQMDLLGNHESMTIAYHPDGQVDAVSTPPTVEARLAREQGLGLHTMDPLSAAVAIVDTVLRTGGCETSLPVFDGARRYNLNFSSVGPDVVERTLFSTYEGQALHCAATAELVAGFQANAISSSFYPTKTDLWLGRAVKDLPLLPVRVLAQSRMGLMRVELVQATAVASAAP</sequence>
<name>A0A5J6N132_9PROT</name>
<dbReference type="AlphaFoldDB" id="A0A5J6N132"/>
<keyword evidence="3" id="KW-1185">Reference proteome</keyword>
<evidence type="ECO:0000256" key="1">
    <source>
        <dbReference type="SAM" id="SignalP"/>
    </source>
</evidence>
<dbReference type="OrthoDB" id="7630100at2"/>
<keyword evidence="1" id="KW-0732">Signal</keyword>
<feature type="signal peptide" evidence="1">
    <location>
        <begin position="1"/>
        <end position="30"/>
    </location>
</feature>
<dbReference type="InterPro" id="IPR021457">
    <property type="entry name" value="DUF3108"/>
</dbReference>
<dbReference type="EMBL" id="CP042582">
    <property type="protein sequence ID" value="QEX23718.1"/>
    <property type="molecule type" value="Genomic_DNA"/>
</dbReference>
<dbReference type="Proteomes" id="UP000325797">
    <property type="component" value="Chromosome"/>
</dbReference>
<dbReference type="KEGG" id="hadh:FRZ61_36570"/>
<dbReference type="Pfam" id="PF11306">
    <property type="entry name" value="DUF3108"/>
    <property type="match status" value="1"/>
</dbReference>
<protein>
    <recommendedName>
        <fullName evidence="4">DUF3108 domain-containing protein</fullName>
    </recommendedName>
</protein>
<proteinExistence type="predicted"/>
<evidence type="ECO:0000313" key="2">
    <source>
        <dbReference type="EMBL" id="QEX23718.1"/>
    </source>
</evidence>
<reference evidence="2 3" key="1">
    <citation type="submission" date="2019-08" db="EMBL/GenBank/DDBJ databases">
        <title>Hyperibacter terrae gen. nov., sp. nov. and Hyperibacter viscosus sp. nov., two new members in the family Rhodospirillaceae isolated from the rhizosphere of Hypericum perforatum.</title>
        <authorList>
            <person name="Noviana Z."/>
        </authorList>
    </citation>
    <scope>NUCLEOTIDE SEQUENCE [LARGE SCALE GENOMIC DNA]</scope>
    <source>
        <strain evidence="2 3">R5959</strain>
    </source>
</reference>
<organism evidence="2 3">
    <name type="scientific">Hypericibacter adhaerens</name>
    <dbReference type="NCBI Taxonomy" id="2602016"/>
    <lineage>
        <taxon>Bacteria</taxon>
        <taxon>Pseudomonadati</taxon>
        <taxon>Pseudomonadota</taxon>
        <taxon>Alphaproteobacteria</taxon>
        <taxon>Rhodospirillales</taxon>
        <taxon>Dongiaceae</taxon>
        <taxon>Hypericibacter</taxon>
    </lineage>
</organism>